<reference evidence="1 2" key="1">
    <citation type="submission" date="2019-10" db="EMBL/GenBank/DDBJ databases">
        <title>Draft Genome Sequence of Cytophagaceae sp. SJW1-29.</title>
        <authorList>
            <person name="Choi A."/>
        </authorList>
    </citation>
    <scope>NUCLEOTIDE SEQUENCE [LARGE SCALE GENOMIC DNA]</scope>
    <source>
        <strain evidence="1 2">SJW1-29</strain>
    </source>
</reference>
<keyword evidence="2" id="KW-1185">Reference proteome</keyword>
<dbReference type="AlphaFoldDB" id="A0A7C9BFD8"/>
<dbReference type="InterPro" id="IPR037165">
    <property type="entry name" value="AldOxase/xan_DH_Mopterin-bd_sf"/>
</dbReference>
<proteinExistence type="predicted"/>
<dbReference type="EMBL" id="WHLY01000002">
    <property type="protein sequence ID" value="MPR34440.1"/>
    <property type="molecule type" value="Genomic_DNA"/>
</dbReference>
<evidence type="ECO:0000313" key="1">
    <source>
        <dbReference type="EMBL" id="MPR34440.1"/>
    </source>
</evidence>
<dbReference type="SUPFAM" id="SSF56003">
    <property type="entry name" value="Molybdenum cofactor-binding domain"/>
    <property type="match status" value="1"/>
</dbReference>
<dbReference type="Proteomes" id="UP000479293">
    <property type="component" value="Unassembled WGS sequence"/>
</dbReference>
<accession>A0A7C9BFD8</accession>
<dbReference type="GO" id="GO:0016491">
    <property type="term" value="F:oxidoreductase activity"/>
    <property type="evidence" value="ECO:0007669"/>
    <property type="project" value="InterPro"/>
</dbReference>
<protein>
    <submittedName>
        <fullName evidence="1">Uncharacterized protein</fullName>
    </submittedName>
</protein>
<organism evidence="1 2">
    <name type="scientific">Salmonirosea aquatica</name>
    <dbReference type="NCBI Taxonomy" id="2654236"/>
    <lineage>
        <taxon>Bacteria</taxon>
        <taxon>Pseudomonadati</taxon>
        <taxon>Bacteroidota</taxon>
        <taxon>Cytophagia</taxon>
        <taxon>Cytophagales</taxon>
        <taxon>Spirosomataceae</taxon>
        <taxon>Salmonirosea</taxon>
    </lineage>
</organism>
<evidence type="ECO:0000313" key="2">
    <source>
        <dbReference type="Proteomes" id="UP000479293"/>
    </source>
</evidence>
<gene>
    <name evidence="1" type="ORF">GBK04_14020</name>
</gene>
<comment type="caution">
    <text evidence="1">The sequence shown here is derived from an EMBL/GenBank/DDBJ whole genome shotgun (WGS) entry which is preliminary data.</text>
</comment>
<name>A0A7C9BFD8_9BACT</name>
<sequence>MLGTLTGPGHKRYYKAPTICSEIRVDFGQNEIGPTGMGKPAYLPVFASLANALNKATGK</sequence>